<feature type="region of interest" description="Disordered" evidence="1">
    <location>
        <begin position="88"/>
        <end position="121"/>
    </location>
</feature>
<dbReference type="VEuPathDB" id="TriTrypDB:BSAL_71035"/>
<gene>
    <name evidence="2" type="ORF">BSAL_71035</name>
</gene>
<evidence type="ECO:0000313" key="3">
    <source>
        <dbReference type="Proteomes" id="UP000051952"/>
    </source>
</evidence>
<feature type="compositionally biased region" description="Polar residues" evidence="1">
    <location>
        <begin position="8"/>
        <end position="19"/>
    </location>
</feature>
<reference evidence="3" key="1">
    <citation type="submission" date="2015-09" db="EMBL/GenBank/DDBJ databases">
        <authorList>
            <consortium name="Pathogen Informatics"/>
        </authorList>
    </citation>
    <scope>NUCLEOTIDE SEQUENCE [LARGE SCALE GENOMIC DNA]</scope>
    <source>
        <strain evidence="3">Lake Konstanz</strain>
    </source>
</reference>
<dbReference type="AlphaFoldDB" id="A0A0S4IVU6"/>
<evidence type="ECO:0000313" key="2">
    <source>
        <dbReference type="EMBL" id="CUG05603.1"/>
    </source>
</evidence>
<feature type="region of interest" description="Disordered" evidence="1">
    <location>
        <begin position="1"/>
        <end position="42"/>
    </location>
</feature>
<name>A0A0S4IVU6_BODSA</name>
<feature type="compositionally biased region" description="Polar residues" evidence="1">
    <location>
        <begin position="224"/>
        <end position="233"/>
    </location>
</feature>
<accession>A0A0S4IVU6</accession>
<dbReference type="EMBL" id="CYKH01000541">
    <property type="protein sequence ID" value="CUG05603.1"/>
    <property type="molecule type" value="Genomic_DNA"/>
</dbReference>
<feature type="compositionally biased region" description="Low complexity" evidence="1">
    <location>
        <begin position="234"/>
        <end position="243"/>
    </location>
</feature>
<keyword evidence="3" id="KW-1185">Reference proteome</keyword>
<feature type="compositionally biased region" description="Basic and acidic residues" evidence="1">
    <location>
        <begin position="92"/>
        <end position="119"/>
    </location>
</feature>
<proteinExistence type="predicted"/>
<feature type="region of interest" description="Disordered" evidence="1">
    <location>
        <begin position="220"/>
        <end position="243"/>
    </location>
</feature>
<organism evidence="2 3">
    <name type="scientific">Bodo saltans</name>
    <name type="common">Flagellated protozoan</name>
    <dbReference type="NCBI Taxonomy" id="75058"/>
    <lineage>
        <taxon>Eukaryota</taxon>
        <taxon>Discoba</taxon>
        <taxon>Euglenozoa</taxon>
        <taxon>Kinetoplastea</taxon>
        <taxon>Metakinetoplastina</taxon>
        <taxon>Eubodonida</taxon>
        <taxon>Bodonidae</taxon>
        <taxon>Bodo</taxon>
    </lineage>
</organism>
<dbReference type="Proteomes" id="UP000051952">
    <property type="component" value="Unassembled WGS sequence"/>
</dbReference>
<protein>
    <submittedName>
        <fullName evidence="2">Uncharacterized protein</fullName>
    </submittedName>
</protein>
<evidence type="ECO:0000256" key="1">
    <source>
        <dbReference type="SAM" id="MobiDB-lite"/>
    </source>
</evidence>
<sequence length="364" mass="40412">MLSRLHVSLQSRGASSSGGATDKTAARQTVPKTSPFRFETQGRMSTNVTTTYHHHDSFSVEMWDMLFFGLMSGLRKIVVECVGKVQDEQWSEEQKKRTSQHDDTQSVRRYDDGDNEERGGVMLSSRNRMANTGSGAYSLRLPEFATTALLHQRSTTPAAVNLTSSSPSSSLTSRRQREAKLAWELAWRHAKDLDEEAWSAMERRLSKEWISATRLGVHRKASSSERQGAQQLMSSSREVADRSSSSVQMQLVQSLWIRCCSAIHRSKENVITDSEAGDPAHKGTLLEFISVEVADLATTVGLSTSSSSPQGSSQLLVAPAGVVMQMTLSQEFGRFCELVLYRKRQHFPPPLVSELRGILNDSVL</sequence>